<name>A0A0M3KB06_ANISI</name>
<evidence type="ECO:0000313" key="2">
    <source>
        <dbReference type="WBParaSite" id="ASIM_0001815201-mRNA-1"/>
    </source>
</evidence>
<evidence type="ECO:0000259" key="1">
    <source>
        <dbReference type="Pfam" id="PF15625"/>
    </source>
</evidence>
<dbReference type="AlphaFoldDB" id="A0A0M3KB06"/>
<dbReference type="PANTHER" id="PTHR20837">
    <property type="entry name" value="CENTROSOMAL PROTEIN-RELATED"/>
    <property type="match status" value="1"/>
</dbReference>
<protein>
    <submittedName>
        <fullName evidence="2">CC2D2AN-C2 domain-containing protein</fullName>
    </submittedName>
</protein>
<dbReference type="GO" id="GO:0035869">
    <property type="term" value="C:ciliary transition zone"/>
    <property type="evidence" value="ECO:0007669"/>
    <property type="project" value="TreeGrafter"/>
</dbReference>
<feature type="domain" description="CC2D2A N-terminal C2" evidence="1">
    <location>
        <begin position="151"/>
        <end position="291"/>
    </location>
</feature>
<dbReference type="GO" id="GO:1904491">
    <property type="term" value="P:protein localization to ciliary transition zone"/>
    <property type="evidence" value="ECO:0007669"/>
    <property type="project" value="TreeGrafter"/>
</dbReference>
<dbReference type="InterPro" id="IPR028928">
    <property type="entry name" value="CC2D2AN-C2"/>
</dbReference>
<reference evidence="2" key="1">
    <citation type="submission" date="2017-02" db="UniProtKB">
        <authorList>
            <consortium name="WormBaseParasite"/>
        </authorList>
    </citation>
    <scope>IDENTIFICATION</scope>
</reference>
<sequence length="594" mass="68198">LDIDINRVVFDHHWLFSKEDTICSVIRNLHSTQTLRAEESLVLLKSLINEKQHAQRADPSDTEQQTRIKANVADLVDDLEEKQSNYIRLGQLIDENWHRLRFLRHEQGFSSTTLTVQKTISTAQEMADLNLSNLSEHLQEFTRIPVYTLLETNPLTEERPKEEMQRLALINKCHIQMLIHFNDILVCKTKFRAIDANFSAVFGQIYNLQIHEIPQSVTVTFIEKAPRIDSRILAKVGLPLPDEDKITSADAPLESIQFASDLVIDRMFSAVGSGAQSPCIAGKLFCNVSWAQRGIRTSKAANIRGLFKLNQQHQQQHDAHFDLIPKAVRLCTDEEFESDLRLEVLKQRSERKLAKNRNTERVPLMSSEIDPQIMSKNQEKLDDQFDFTSGIEAHRITGSQYAAKIRRQLLDRFANEERIQSMSEIVREEPIPTIFSAFGALFAPMDTSRKLKPMRRVDAGQQFIPGIRYRIAVNIQSAVNLSERLNGGLHPLVEASFQRMRELEKDFKSIVDSLELNIYDQIVSKLYSDDREPNSLHEQLEKHLIGSARIPFSALLCNSKIDGYLRIQKPLFLSSYKFVCRFIYNLITAENLIS</sequence>
<dbReference type="GO" id="GO:1905515">
    <property type="term" value="P:non-motile cilium assembly"/>
    <property type="evidence" value="ECO:0007669"/>
    <property type="project" value="TreeGrafter"/>
</dbReference>
<proteinExistence type="predicted"/>
<dbReference type="InterPro" id="IPR052434">
    <property type="entry name" value="Tectonic-like_complex_comp"/>
</dbReference>
<dbReference type="Pfam" id="PF15625">
    <property type="entry name" value="CC2D2AN-C2"/>
    <property type="match status" value="1"/>
</dbReference>
<dbReference type="PANTHER" id="PTHR20837:SF0">
    <property type="entry name" value="COILED-COIL AND C2 DOMAIN-CONTAINING PROTEIN 2A"/>
    <property type="match status" value="1"/>
</dbReference>
<organism evidence="2">
    <name type="scientific">Anisakis simplex</name>
    <name type="common">Herring worm</name>
    <dbReference type="NCBI Taxonomy" id="6269"/>
    <lineage>
        <taxon>Eukaryota</taxon>
        <taxon>Metazoa</taxon>
        <taxon>Ecdysozoa</taxon>
        <taxon>Nematoda</taxon>
        <taxon>Chromadorea</taxon>
        <taxon>Rhabditida</taxon>
        <taxon>Spirurina</taxon>
        <taxon>Ascaridomorpha</taxon>
        <taxon>Ascaridoidea</taxon>
        <taxon>Anisakidae</taxon>
        <taxon>Anisakis</taxon>
        <taxon>Anisakis simplex complex</taxon>
    </lineage>
</organism>
<dbReference type="WBParaSite" id="ASIM_0001815201-mRNA-1">
    <property type="protein sequence ID" value="ASIM_0001815201-mRNA-1"/>
    <property type="gene ID" value="ASIM_0001815201"/>
</dbReference>
<accession>A0A0M3KB06</accession>